<accession>A0ABV7F9U4</accession>
<gene>
    <name evidence="1" type="ORF">ACFOFO_21420</name>
</gene>
<reference evidence="2" key="1">
    <citation type="journal article" date="2019" name="Int. J. Syst. Evol. Microbiol.">
        <title>The Global Catalogue of Microorganisms (GCM) 10K type strain sequencing project: providing services to taxonomists for standard genome sequencing and annotation.</title>
        <authorList>
            <consortium name="The Broad Institute Genomics Platform"/>
            <consortium name="The Broad Institute Genome Sequencing Center for Infectious Disease"/>
            <person name="Wu L."/>
            <person name="Ma J."/>
        </authorList>
    </citation>
    <scope>NUCLEOTIDE SEQUENCE [LARGE SCALE GENOMIC DNA]</scope>
    <source>
        <strain evidence="2">KCTC 42986</strain>
    </source>
</reference>
<proteinExistence type="predicted"/>
<dbReference type="Proteomes" id="UP001595530">
    <property type="component" value="Unassembled WGS sequence"/>
</dbReference>
<comment type="caution">
    <text evidence="1">The sequence shown here is derived from an EMBL/GenBank/DDBJ whole genome shotgun (WGS) entry which is preliminary data.</text>
</comment>
<evidence type="ECO:0000313" key="1">
    <source>
        <dbReference type="EMBL" id="MFC3110492.1"/>
    </source>
</evidence>
<dbReference type="EMBL" id="JBHRTP010000080">
    <property type="protein sequence ID" value="MFC3110492.1"/>
    <property type="molecule type" value="Genomic_DNA"/>
</dbReference>
<sequence>MGASANLTGQKILASSEYWFACRINFGMQTAQLPQMDSEDEIPMNATQWQVIGRS</sequence>
<protein>
    <submittedName>
        <fullName evidence="1">Uncharacterized protein</fullName>
    </submittedName>
</protein>
<organism evidence="1 2">
    <name type="scientific">Undibacterium arcticum</name>
    <dbReference type="NCBI Taxonomy" id="1762892"/>
    <lineage>
        <taxon>Bacteria</taxon>
        <taxon>Pseudomonadati</taxon>
        <taxon>Pseudomonadota</taxon>
        <taxon>Betaproteobacteria</taxon>
        <taxon>Burkholderiales</taxon>
        <taxon>Oxalobacteraceae</taxon>
        <taxon>Undibacterium</taxon>
    </lineage>
</organism>
<keyword evidence="2" id="KW-1185">Reference proteome</keyword>
<name>A0ABV7F9U4_9BURK</name>
<evidence type="ECO:0000313" key="2">
    <source>
        <dbReference type="Proteomes" id="UP001595530"/>
    </source>
</evidence>